<feature type="transmembrane region" description="Helical" evidence="1">
    <location>
        <begin position="129"/>
        <end position="152"/>
    </location>
</feature>
<name>A0A6J5LIC6_9CAUD</name>
<sequence>MDPFTILAGATALYNGLKSAVDAGEDVMNTANRVGNLMSEVAKVVQLVSLPHKKKMFQSPADFEAEAMKRYSAKKKAQDLALQAKNLFVSQYGLNAWDQIQKEVTEMRKEAARQARIEAELAEEARKDALFVASLVGGLIVALGLVGLVLVVTH</sequence>
<accession>A0A6J5LIC6</accession>
<gene>
    <name evidence="2" type="ORF">UFOVP266_45</name>
</gene>
<protein>
    <submittedName>
        <fullName evidence="2">Uncharacterized protein</fullName>
    </submittedName>
</protein>
<evidence type="ECO:0000256" key="1">
    <source>
        <dbReference type="SAM" id="Phobius"/>
    </source>
</evidence>
<proteinExistence type="predicted"/>
<evidence type="ECO:0000313" key="2">
    <source>
        <dbReference type="EMBL" id="CAB4134314.1"/>
    </source>
</evidence>
<organism evidence="2">
    <name type="scientific">uncultured Caudovirales phage</name>
    <dbReference type="NCBI Taxonomy" id="2100421"/>
    <lineage>
        <taxon>Viruses</taxon>
        <taxon>Duplodnaviria</taxon>
        <taxon>Heunggongvirae</taxon>
        <taxon>Uroviricota</taxon>
        <taxon>Caudoviricetes</taxon>
        <taxon>Peduoviridae</taxon>
        <taxon>Maltschvirus</taxon>
        <taxon>Maltschvirus maltsch</taxon>
    </lineage>
</organism>
<dbReference type="EMBL" id="LR796280">
    <property type="protein sequence ID" value="CAB4134314.1"/>
    <property type="molecule type" value="Genomic_DNA"/>
</dbReference>
<reference evidence="2" key="1">
    <citation type="submission" date="2020-04" db="EMBL/GenBank/DDBJ databases">
        <authorList>
            <person name="Chiriac C."/>
            <person name="Salcher M."/>
            <person name="Ghai R."/>
            <person name="Kavagutti S V."/>
        </authorList>
    </citation>
    <scope>NUCLEOTIDE SEQUENCE</scope>
</reference>
<keyword evidence="1" id="KW-1133">Transmembrane helix</keyword>
<keyword evidence="1" id="KW-0812">Transmembrane</keyword>
<keyword evidence="1" id="KW-0472">Membrane</keyword>